<keyword evidence="3 5" id="KW-1133">Transmembrane helix</keyword>
<comment type="similarity">
    <text evidence="5">Belongs to the 4-toluene sulfonate uptake permease (TSUP) (TC 2.A.102) family.</text>
</comment>
<dbReference type="InterPro" id="IPR002781">
    <property type="entry name" value="TM_pro_TauE-like"/>
</dbReference>
<reference evidence="10 11" key="1">
    <citation type="journal article" date="2019" name="Environ. Microbiol.">
        <title>Genomics insights into ecotype formation of ammonia-oxidizing archaea in the deep ocean.</title>
        <authorList>
            <person name="Wang Y."/>
            <person name="Huang J.M."/>
            <person name="Cui G.J."/>
            <person name="Nunoura T."/>
            <person name="Takaki Y."/>
            <person name="Li W.L."/>
            <person name="Li J."/>
            <person name="Gao Z.M."/>
            <person name="Takai K."/>
            <person name="Zhang A.Q."/>
            <person name="Stepanauskas R."/>
        </authorList>
    </citation>
    <scope>NUCLEOTIDE SEQUENCE [LARGE SCALE GENOMIC DNA]</scope>
    <source>
        <strain evidence="6 13">L14</strain>
        <strain evidence="7 12">L15a</strain>
        <strain evidence="9 11">L19a</strain>
        <strain evidence="8 10">T3L1</strain>
    </source>
</reference>
<dbReference type="Proteomes" id="UP000520052">
    <property type="component" value="Unassembled WGS sequence"/>
</dbReference>
<feature type="transmembrane region" description="Helical" evidence="5">
    <location>
        <begin position="72"/>
        <end position="91"/>
    </location>
</feature>
<evidence type="ECO:0000313" key="6">
    <source>
        <dbReference type="EMBL" id="NWJ20107.1"/>
    </source>
</evidence>
<comment type="caution">
    <text evidence="6">The sequence shown here is derived from an EMBL/GenBank/DDBJ whole genome shotgun (WGS) entry which is preliminary data.</text>
</comment>
<comment type="subcellular location">
    <subcellularLocation>
        <location evidence="5">Cell membrane</location>
        <topology evidence="5">Multi-pass membrane protein</topology>
    </subcellularLocation>
    <subcellularLocation>
        <location evidence="1">Membrane</location>
        <topology evidence="1">Multi-pass membrane protein</topology>
    </subcellularLocation>
</comment>
<keyword evidence="2 5" id="KW-0812">Transmembrane</keyword>
<dbReference type="EMBL" id="JACATI010000003">
    <property type="protein sequence ID" value="NWJ20107.1"/>
    <property type="molecule type" value="Genomic_DNA"/>
</dbReference>
<evidence type="ECO:0000313" key="12">
    <source>
        <dbReference type="Proteomes" id="UP000575480"/>
    </source>
</evidence>
<dbReference type="EMBL" id="JACATG010000009">
    <property type="protein sequence ID" value="NWK14168.1"/>
    <property type="molecule type" value="Genomic_DNA"/>
</dbReference>
<sequence length="257" mass="26912">MIDQLWLIALGFAAGILGSMIGLGGGIIVVPVLTFLGFSPTAAASNSLFAVLSNAIASTISYSRQKRIEYSLGLKLGLLTIPGTILGAVISTDVTPGIFKILFGLVLIASAAYIFLRKKIETKEKTLSNQMMIFAVGASFFAGIISSFFGIGGGIIFVPLMVVGMGMAMKKAAPTSQLILLFASLSGVISHSILGHPDFTQAGFLAIGSFIGGLVGARLSLDIKERYLQILVSAVILIAATKLFFDSISDSSMQFGF</sequence>
<feature type="transmembrane region" description="Helical" evidence="5">
    <location>
        <begin position="132"/>
        <end position="158"/>
    </location>
</feature>
<reference evidence="6" key="2">
    <citation type="submission" date="2020-06" db="EMBL/GenBank/DDBJ databases">
        <authorList>
            <person name="Wang Y."/>
        </authorList>
    </citation>
    <scope>NUCLEOTIDE SEQUENCE</scope>
    <source>
        <strain evidence="6">L14</strain>
        <strain evidence="7">L15a</strain>
        <strain evidence="9">L19a</strain>
        <strain evidence="8">T3L1</strain>
    </source>
</reference>
<dbReference type="Proteomes" id="UP000535457">
    <property type="component" value="Unassembled WGS sequence"/>
</dbReference>
<dbReference type="Pfam" id="PF01925">
    <property type="entry name" value="TauE"/>
    <property type="match status" value="1"/>
</dbReference>
<feature type="transmembrane region" description="Helical" evidence="5">
    <location>
        <begin position="7"/>
        <end position="36"/>
    </location>
</feature>
<dbReference type="AlphaFoldDB" id="A0A7K4M9C1"/>
<protein>
    <recommendedName>
        <fullName evidence="5">Probable membrane transporter protein</fullName>
    </recommendedName>
</protein>
<keyword evidence="4 5" id="KW-0472">Membrane</keyword>
<feature type="transmembrane region" description="Helical" evidence="5">
    <location>
        <begin position="202"/>
        <end position="221"/>
    </location>
</feature>
<evidence type="ECO:0000313" key="7">
    <source>
        <dbReference type="EMBL" id="NWJ57018.1"/>
    </source>
</evidence>
<dbReference type="Proteomes" id="UP000587702">
    <property type="component" value="Unassembled WGS sequence"/>
</dbReference>
<feature type="transmembrane region" description="Helical" evidence="5">
    <location>
        <begin position="42"/>
        <end position="60"/>
    </location>
</feature>
<dbReference type="EMBL" id="JACATH010000003">
    <property type="protein sequence ID" value="NWJ57018.1"/>
    <property type="molecule type" value="Genomic_DNA"/>
</dbReference>
<dbReference type="PANTHER" id="PTHR43701">
    <property type="entry name" value="MEMBRANE TRANSPORTER PROTEIN MJ0441-RELATED"/>
    <property type="match status" value="1"/>
</dbReference>
<feature type="transmembrane region" description="Helical" evidence="5">
    <location>
        <begin position="227"/>
        <end position="245"/>
    </location>
</feature>
<feature type="transmembrane region" description="Helical" evidence="5">
    <location>
        <begin position="97"/>
        <end position="116"/>
    </location>
</feature>
<accession>A0A7K4M9C1</accession>
<name>A0A7K4M9C1_9ARCH</name>
<evidence type="ECO:0000313" key="8">
    <source>
        <dbReference type="EMBL" id="NWJ84454.1"/>
    </source>
</evidence>
<evidence type="ECO:0000256" key="4">
    <source>
        <dbReference type="ARBA" id="ARBA00023136"/>
    </source>
</evidence>
<proteinExistence type="inferred from homology"/>
<dbReference type="PANTHER" id="PTHR43701:SF2">
    <property type="entry name" value="MEMBRANE TRANSPORTER PROTEIN YJNA-RELATED"/>
    <property type="match status" value="1"/>
</dbReference>
<evidence type="ECO:0000256" key="3">
    <source>
        <dbReference type="ARBA" id="ARBA00022989"/>
    </source>
</evidence>
<evidence type="ECO:0000256" key="5">
    <source>
        <dbReference type="RuleBase" id="RU363041"/>
    </source>
</evidence>
<dbReference type="Proteomes" id="UP000575480">
    <property type="component" value="Unassembled WGS sequence"/>
</dbReference>
<dbReference type="GO" id="GO:0005886">
    <property type="term" value="C:plasma membrane"/>
    <property type="evidence" value="ECO:0007669"/>
    <property type="project" value="UniProtKB-SubCell"/>
</dbReference>
<gene>
    <name evidence="9" type="ORF">HX853_05990</name>
    <name evidence="8" type="ORF">HX854_06995</name>
    <name evidence="7" type="ORF">HX858_04590</name>
    <name evidence="6" type="ORF">HX860_03425</name>
</gene>
<evidence type="ECO:0000313" key="10">
    <source>
        <dbReference type="Proteomes" id="UP000520052"/>
    </source>
</evidence>
<evidence type="ECO:0000256" key="2">
    <source>
        <dbReference type="ARBA" id="ARBA00022692"/>
    </source>
</evidence>
<keyword evidence="5" id="KW-1003">Cell membrane</keyword>
<dbReference type="EMBL" id="JACATC010000009">
    <property type="protein sequence ID" value="NWJ84454.1"/>
    <property type="molecule type" value="Genomic_DNA"/>
</dbReference>
<evidence type="ECO:0000313" key="11">
    <source>
        <dbReference type="Proteomes" id="UP000535457"/>
    </source>
</evidence>
<evidence type="ECO:0000313" key="13">
    <source>
        <dbReference type="Proteomes" id="UP000587702"/>
    </source>
</evidence>
<evidence type="ECO:0000256" key="1">
    <source>
        <dbReference type="ARBA" id="ARBA00004141"/>
    </source>
</evidence>
<dbReference type="InterPro" id="IPR051598">
    <property type="entry name" value="TSUP/Inactive_protease-like"/>
</dbReference>
<organism evidence="6 13">
    <name type="scientific">Marine Group I thaumarchaeote</name>
    <dbReference type="NCBI Taxonomy" id="2511932"/>
    <lineage>
        <taxon>Archaea</taxon>
        <taxon>Nitrososphaerota</taxon>
        <taxon>Marine Group I</taxon>
    </lineage>
</organism>
<feature type="transmembrane region" description="Helical" evidence="5">
    <location>
        <begin position="178"/>
        <end position="195"/>
    </location>
</feature>
<evidence type="ECO:0000313" key="9">
    <source>
        <dbReference type="EMBL" id="NWK14168.1"/>
    </source>
</evidence>